<accession>A0A4P6K1R9</accession>
<feature type="compositionally biased region" description="Low complexity" evidence="1">
    <location>
        <begin position="127"/>
        <end position="139"/>
    </location>
</feature>
<sequence>MSDFVENAKNFVNAAVSRTSWEAQRQLRLRGKQGELDKLLEQRRQLLDELGLVAMNLYTQGSLSDPQLSRLCASILELDNDARKREAQLVDIKQEAYPADQFGPAPTTNYSPPPVSSAPYTPPPAPGNAAQPGAQAQNNCPQCGSPLRANALYCRSCGAKLR</sequence>
<dbReference type="RefSeq" id="WP_129893187.1">
    <property type="nucleotide sequence ID" value="NZ_CP035758.1"/>
</dbReference>
<dbReference type="KEGG" id="kbs:EPA93_41525"/>
<evidence type="ECO:0000259" key="2">
    <source>
        <dbReference type="Pfam" id="PF13240"/>
    </source>
</evidence>
<dbReference type="Proteomes" id="UP000290365">
    <property type="component" value="Chromosome"/>
</dbReference>
<dbReference type="EMBL" id="CP035758">
    <property type="protein sequence ID" value="QBD82118.1"/>
    <property type="molecule type" value="Genomic_DNA"/>
</dbReference>
<name>A0A4P6K1R9_KTERU</name>
<organism evidence="3 4">
    <name type="scientific">Ktedonosporobacter rubrisoli</name>
    <dbReference type="NCBI Taxonomy" id="2509675"/>
    <lineage>
        <taxon>Bacteria</taxon>
        <taxon>Bacillati</taxon>
        <taxon>Chloroflexota</taxon>
        <taxon>Ktedonobacteria</taxon>
        <taxon>Ktedonobacterales</taxon>
        <taxon>Ktedonosporobacteraceae</taxon>
        <taxon>Ktedonosporobacter</taxon>
    </lineage>
</organism>
<dbReference type="InterPro" id="IPR026870">
    <property type="entry name" value="Zinc_ribbon_dom"/>
</dbReference>
<gene>
    <name evidence="3" type="ORF">EPA93_41525</name>
</gene>
<evidence type="ECO:0000313" key="4">
    <source>
        <dbReference type="Proteomes" id="UP000290365"/>
    </source>
</evidence>
<proteinExistence type="predicted"/>
<feature type="compositionally biased region" description="Pro residues" evidence="1">
    <location>
        <begin position="111"/>
        <end position="126"/>
    </location>
</feature>
<dbReference type="Pfam" id="PF13240">
    <property type="entry name" value="Zn_Ribbon_1"/>
    <property type="match status" value="1"/>
</dbReference>
<evidence type="ECO:0000256" key="1">
    <source>
        <dbReference type="SAM" id="MobiDB-lite"/>
    </source>
</evidence>
<keyword evidence="4" id="KW-1185">Reference proteome</keyword>
<feature type="domain" description="Zinc-ribbon" evidence="2">
    <location>
        <begin position="140"/>
        <end position="161"/>
    </location>
</feature>
<feature type="region of interest" description="Disordered" evidence="1">
    <location>
        <begin position="94"/>
        <end position="139"/>
    </location>
</feature>
<evidence type="ECO:0000313" key="3">
    <source>
        <dbReference type="EMBL" id="QBD82118.1"/>
    </source>
</evidence>
<protein>
    <recommendedName>
        <fullName evidence="2">Zinc-ribbon domain-containing protein</fullName>
    </recommendedName>
</protein>
<reference evidence="3 4" key="1">
    <citation type="submission" date="2019-01" db="EMBL/GenBank/DDBJ databases">
        <title>Ktedonosporobacter rubrisoli SCAWS-G2.</title>
        <authorList>
            <person name="Huang Y."/>
            <person name="Yan B."/>
        </authorList>
    </citation>
    <scope>NUCLEOTIDE SEQUENCE [LARGE SCALE GENOMIC DNA]</scope>
    <source>
        <strain evidence="3 4">SCAWS-G2</strain>
    </source>
</reference>
<dbReference type="OrthoDB" id="160605at2"/>
<dbReference type="AlphaFoldDB" id="A0A4P6K1R9"/>